<dbReference type="PANTHER" id="PTHR34137:SF1">
    <property type="entry name" value="EXODEOXYRIBONUCLEASE 7 SMALL SUBUNIT"/>
    <property type="match status" value="1"/>
</dbReference>
<dbReference type="InterPro" id="IPR003761">
    <property type="entry name" value="Exonuc_VII_S"/>
</dbReference>
<dbReference type="EC" id="3.1.11.6" evidence="6"/>
<keyword evidence="3 6" id="KW-0540">Nuclease</keyword>
<keyword evidence="2 6" id="KW-0963">Cytoplasm</keyword>
<evidence type="ECO:0000313" key="7">
    <source>
        <dbReference type="EMBL" id="SDB16701.1"/>
    </source>
</evidence>
<protein>
    <recommendedName>
        <fullName evidence="6">Exodeoxyribonuclease 7 small subunit</fullName>
        <ecNumber evidence="6">3.1.11.6</ecNumber>
    </recommendedName>
    <alternativeName>
        <fullName evidence="6">Exodeoxyribonuclease VII small subunit</fullName>
        <shortName evidence="6">Exonuclease VII small subunit</shortName>
    </alternativeName>
</protein>
<dbReference type="HAMAP" id="MF_00337">
    <property type="entry name" value="Exonuc_7_S"/>
    <property type="match status" value="1"/>
</dbReference>
<comment type="subcellular location">
    <subcellularLocation>
        <location evidence="6">Cytoplasm</location>
    </subcellularLocation>
</comment>
<dbReference type="NCBIfam" id="TIGR01280">
    <property type="entry name" value="xseB"/>
    <property type="match status" value="1"/>
</dbReference>
<dbReference type="PANTHER" id="PTHR34137">
    <property type="entry name" value="EXODEOXYRIBONUCLEASE 7 SMALL SUBUNIT"/>
    <property type="match status" value="1"/>
</dbReference>
<dbReference type="OrthoDB" id="5340035at2"/>
<dbReference type="GO" id="GO:0008855">
    <property type="term" value="F:exodeoxyribonuclease VII activity"/>
    <property type="evidence" value="ECO:0007669"/>
    <property type="project" value="UniProtKB-UniRule"/>
</dbReference>
<reference evidence="7 8" key="1">
    <citation type="submission" date="2016-10" db="EMBL/GenBank/DDBJ databases">
        <authorList>
            <person name="de Groot N.N."/>
        </authorList>
    </citation>
    <scope>NUCLEOTIDE SEQUENCE [LARGE SCALE GENOMIC DNA]</scope>
    <source>
        <strain evidence="7 8">ASO4-2</strain>
    </source>
</reference>
<accession>A0A1G6B7V2</accession>
<keyword evidence="4 6" id="KW-0378">Hydrolase</keyword>
<dbReference type="Proteomes" id="UP000198771">
    <property type="component" value="Unassembled WGS sequence"/>
</dbReference>
<keyword evidence="8" id="KW-1185">Reference proteome</keyword>
<comment type="catalytic activity">
    <reaction evidence="6">
        <text>Exonucleolytic cleavage in either 5'- to 3'- or 3'- to 5'-direction to yield nucleoside 5'-phosphates.</text>
        <dbReference type="EC" id="3.1.11.6"/>
    </reaction>
</comment>
<dbReference type="InterPro" id="IPR037004">
    <property type="entry name" value="Exonuc_VII_ssu_sf"/>
</dbReference>
<comment type="similarity">
    <text evidence="1 6">Belongs to the XseB family.</text>
</comment>
<dbReference type="Pfam" id="PF02609">
    <property type="entry name" value="Exonuc_VII_S"/>
    <property type="match status" value="1"/>
</dbReference>
<organism evidence="7 8">
    <name type="scientific">Desulfonatronum thiosulfatophilum</name>
    <dbReference type="NCBI Taxonomy" id="617002"/>
    <lineage>
        <taxon>Bacteria</taxon>
        <taxon>Pseudomonadati</taxon>
        <taxon>Thermodesulfobacteriota</taxon>
        <taxon>Desulfovibrionia</taxon>
        <taxon>Desulfovibrionales</taxon>
        <taxon>Desulfonatronaceae</taxon>
        <taxon>Desulfonatronum</taxon>
    </lineage>
</organism>
<dbReference type="AlphaFoldDB" id="A0A1G6B7V2"/>
<evidence type="ECO:0000256" key="4">
    <source>
        <dbReference type="ARBA" id="ARBA00022801"/>
    </source>
</evidence>
<evidence type="ECO:0000256" key="6">
    <source>
        <dbReference type="HAMAP-Rule" id="MF_00337"/>
    </source>
</evidence>
<dbReference type="SUPFAM" id="SSF116842">
    <property type="entry name" value="XseB-like"/>
    <property type="match status" value="1"/>
</dbReference>
<dbReference type="Gene3D" id="1.10.287.1040">
    <property type="entry name" value="Exonuclease VII, small subunit"/>
    <property type="match status" value="1"/>
</dbReference>
<dbReference type="GO" id="GO:0005829">
    <property type="term" value="C:cytosol"/>
    <property type="evidence" value="ECO:0007669"/>
    <property type="project" value="TreeGrafter"/>
</dbReference>
<dbReference type="GO" id="GO:0009318">
    <property type="term" value="C:exodeoxyribonuclease VII complex"/>
    <property type="evidence" value="ECO:0007669"/>
    <property type="project" value="UniProtKB-UniRule"/>
</dbReference>
<dbReference type="RefSeq" id="WP_092117446.1">
    <property type="nucleotide sequence ID" value="NZ_FMXO01000004.1"/>
</dbReference>
<gene>
    <name evidence="6" type="primary">xseB</name>
    <name evidence="7" type="ORF">SAMN05660653_00777</name>
</gene>
<evidence type="ECO:0000256" key="2">
    <source>
        <dbReference type="ARBA" id="ARBA00022490"/>
    </source>
</evidence>
<comment type="subunit">
    <text evidence="6">Heterooligomer composed of large and small subunits.</text>
</comment>
<comment type="function">
    <text evidence="6">Bidirectionally degrades single-stranded DNA into large acid-insoluble oligonucleotides, which are then degraded further into small acid-soluble oligonucleotides.</text>
</comment>
<evidence type="ECO:0000313" key="8">
    <source>
        <dbReference type="Proteomes" id="UP000198771"/>
    </source>
</evidence>
<proteinExistence type="inferred from homology"/>
<name>A0A1G6B7V2_9BACT</name>
<keyword evidence="5 6" id="KW-0269">Exonuclease</keyword>
<evidence type="ECO:0000256" key="1">
    <source>
        <dbReference type="ARBA" id="ARBA00009998"/>
    </source>
</evidence>
<sequence length="94" mass="10312">MSAKKKEPGFDARLADLQRIVARLEGEDLPLEEGVALFKDGVALAKSCRRQLDTARNEVMILSQGLLEPFEQTDGTVDLSSAFPESSDDESIPF</sequence>
<evidence type="ECO:0000256" key="5">
    <source>
        <dbReference type="ARBA" id="ARBA00022839"/>
    </source>
</evidence>
<dbReference type="EMBL" id="FMXO01000004">
    <property type="protein sequence ID" value="SDB16701.1"/>
    <property type="molecule type" value="Genomic_DNA"/>
</dbReference>
<dbReference type="GO" id="GO:0006308">
    <property type="term" value="P:DNA catabolic process"/>
    <property type="evidence" value="ECO:0007669"/>
    <property type="project" value="UniProtKB-UniRule"/>
</dbReference>
<dbReference type="STRING" id="617002.SAMN05660653_00777"/>
<evidence type="ECO:0000256" key="3">
    <source>
        <dbReference type="ARBA" id="ARBA00022722"/>
    </source>
</evidence>